<evidence type="ECO:0000256" key="1">
    <source>
        <dbReference type="ARBA" id="ARBA00023015"/>
    </source>
</evidence>
<dbReference type="KEGG" id="sesp:BN6_12780"/>
<gene>
    <name evidence="5" type="ordered locus">BN6_12780</name>
</gene>
<dbReference type="RefSeq" id="WP_015098717.1">
    <property type="nucleotide sequence ID" value="NC_019673.1"/>
</dbReference>
<reference evidence="5 6" key="1">
    <citation type="journal article" date="2012" name="BMC Genomics">
        <title>Complete genome sequence of Saccharothrix espanaensis DSM 44229T and comparison to the other completely sequenced Pseudonocardiaceae.</title>
        <authorList>
            <person name="Strobel T."/>
            <person name="Al-Dilaimi A."/>
            <person name="Blom J."/>
            <person name="Gessner A."/>
            <person name="Kalinowski J."/>
            <person name="Luzhetska M."/>
            <person name="Puhler A."/>
            <person name="Szczepanowski R."/>
            <person name="Bechthold A."/>
            <person name="Ruckert C."/>
        </authorList>
    </citation>
    <scope>NUCLEOTIDE SEQUENCE [LARGE SCALE GENOMIC DNA]</scope>
    <source>
        <strain evidence="6">ATCC 51144 / DSM 44229 / JCM 9112 / NBRC 15066 / NRRL 15764</strain>
    </source>
</reference>
<dbReference type="BioCyc" id="SESP1179773:BN6_RS06285-MONOMER"/>
<keyword evidence="3" id="KW-0804">Transcription</keyword>
<dbReference type="OrthoDB" id="9815799at2"/>
<dbReference type="STRING" id="1179773.BN6_12780"/>
<feature type="domain" description="HTH araC/xylS-type" evidence="4">
    <location>
        <begin position="143"/>
        <end position="224"/>
    </location>
</feature>
<dbReference type="InterPro" id="IPR050204">
    <property type="entry name" value="AraC_XylS_family_regulators"/>
</dbReference>
<dbReference type="InterPro" id="IPR018060">
    <property type="entry name" value="HTH_AraC"/>
</dbReference>
<organism evidence="5 6">
    <name type="scientific">Saccharothrix espanaensis (strain ATCC 51144 / DSM 44229 / JCM 9112 / NBRC 15066 / NRRL 15764)</name>
    <dbReference type="NCBI Taxonomy" id="1179773"/>
    <lineage>
        <taxon>Bacteria</taxon>
        <taxon>Bacillati</taxon>
        <taxon>Actinomycetota</taxon>
        <taxon>Actinomycetes</taxon>
        <taxon>Pseudonocardiales</taxon>
        <taxon>Pseudonocardiaceae</taxon>
        <taxon>Saccharothrix</taxon>
    </lineage>
</organism>
<dbReference type="GO" id="GO:0043565">
    <property type="term" value="F:sequence-specific DNA binding"/>
    <property type="evidence" value="ECO:0007669"/>
    <property type="project" value="InterPro"/>
</dbReference>
<keyword evidence="6" id="KW-1185">Reference proteome</keyword>
<evidence type="ECO:0000256" key="2">
    <source>
        <dbReference type="ARBA" id="ARBA00023125"/>
    </source>
</evidence>
<dbReference type="Gene3D" id="1.10.10.60">
    <property type="entry name" value="Homeodomain-like"/>
    <property type="match status" value="1"/>
</dbReference>
<accession>K0JV34</accession>
<sequence length="224" mass="23563">MNTYFERAAAGLDCVWQRTSGTATSGRVVPDGRTDIIWTPRDGLSVAGPDTVGHVTALSPGEMFGVRFGPGVGPSALGVPAHVLRDLRVPLAELWDDVAALEDALAAAADPCAVLADAARHRLRTTPPDPLTGAIAGSAGTPVAALADDLGLSTRQLHRRSLDAFGYGPKTLHRVLRFDRAVKLAWTGAPFADIAHRTGYADQAHLSREVKDLAGVPLGQLIRP</sequence>
<dbReference type="GO" id="GO:0003700">
    <property type="term" value="F:DNA-binding transcription factor activity"/>
    <property type="evidence" value="ECO:0007669"/>
    <property type="project" value="InterPro"/>
</dbReference>
<dbReference type="SMART" id="SM00342">
    <property type="entry name" value="HTH_ARAC"/>
    <property type="match status" value="1"/>
</dbReference>
<name>K0JV34_SACES</name>
<evidence type="ECO:0000313" key="5">
    <source>
        <dbReference type="EMBL" id="CCH28604.1"/>
    </source>
</evidence>
<dbReference type="Pfam" id="PF20240">
    <property type="entry name" value="DUF6597"/>
    <property type="match status" value="1"/>
</dbReference>
<protein>
    <submittedName>
        <fullName evidence="5">Transcriptional regulator, AraC family</fullName>
    </submittedName>
</protein>
<evidence type="ECO:0000256" key="3">
    <source>
        <dbReference type="ARBA" id="ARBA00023163"/>
    </source>
</evidence>
<dbReference type="PATRIC" id="fig|1179773.3.peg.1284"/>
<evidence type="ECO:0000313" key="6">
    <source>
        <dbReference type="Proteomes" id="UP000006281"/>
    </source>
</evidence>
<dbReference type="AlphaFoldDB" id="K0JV34"/>
<dbReference type="Proteomes" id="UP000006281">
    <property type="component" value="Chromosome"/>
</dbReference>
<keyword evidence="2" id="KW-0238">DNA-binding</keyword>
<dbReference type="PANTHER" id="PTHR46796:SF15">
    <property type="entry name" value="BLL1074 PROTEIN"/>
    <property type="match status" value="1"/>
</dbReference>
<proteinExistence type="predicted"/>
<dbReference type="PROSITE" id="PS01124">
    <property type="entry name" value="HTH_ARAC_FAMILY_2"/>
    <property type="match status" value="1"/>
</dbReference>
<dbReference type="EMBL" id="HE804045">
    <property type="protein sequence ID" value="CCH28604.1"/>
    <property type="molecule type" value="Genomic_DNA"/>
</dbReference>
<dbReference type="PANTHER" id="PTHR46796">
    <property type="entry name" value="HTH-TYPE TRANSCRIPTIONAL ACTIVATOR RHAS-RELATED"/>
    <property type="match status" value="1"/>
</dbReference>
<dbReference type="eggNOG" id="COG2207">
    <property type="taxonomic scope" value="Bacteria"/>
</dbReference>
<evidence type="ECO:0000259" key="4">
    <source>
        <dbReference type="PROSITE" id="PS01124"/>
    </source>
</evidence>
<dbReference type="HOGENOM" id="CLU_066193_3_1_11"/>
<keyword evidence="1" id="KW-0805">Transcription regulation</keyword>
<dbReference type="InterPro" id="IPR046532">
    <property type="entry name" value="DUF6597"/>
</dbReference>
<dbReference type="Pfam" id="PF12833">
    <property type="entry name" value="HTH_18"/>
    <property type="match status" value="1"/>
</dbReference>